<comment type="caution">
    <text evidence="1">The sequence shown here is derived from an EMBL/GenBank/DDBJ whole genome shotgun (WGS) entry which is preliminary data.</text>
</comment>
<organism evidence="1">
    <name type="scientific">marine sediment metagenome</name>
    <dbReference type="NCBI Taxonomy" id="412755"/>
    <lineage>
        <taxon>unclassified sequences</taxon>
        <taxon>metagenomes</taxon>
        <taxon>ecological metagenomes</taxon>
    </lineage>
</organism>
<sequence length="120" mass="13813">KETGDYYVSWWDDDARQMFEDGFFKRRPGLEESVLSYAEGMGILTAGAMEVRLWTGTRIPVSDRKEAVRVIERELEGWRQGEDRIVWYLKKETDFLPSIAYVIDSAGELTDASAIIVSIR</sequence>
<accession>A0A0F9T738</accession>
<evidence type="ECO:0000313" key="1">
    <source>
        <dbReference type="EMBL" id="KKN37288.1"/>
    </source>
</evidence>
<feature type="non-terminal residue" evidence="1">
    <location>
        <position position="1"/>
    </location>
</feature>
<reference evidence="1" key="1">
    <citation type="journal article" date="2015" name="Nature">
        <title>Complex archaea that bridge the gap between prokaryotes and eukaryotes.</title>
        <authorList>
            <person name="Spang A."/>
            <person name="Saw J.H."/>
            <person name="Jorgensen S.L."/>
            <person name="Zaremba-Niedzwiedzka K."/>
            <person name="Martijn J."/>
            <person name="Lind A.E."/>
            <person name="van Eijk R."/>
            <person name="Schleper C."/>
            <person name="Guy L."/>
            <person name="Ettema T.J."/>
        </authorList>
    </citation>
    <scope>NUCLEOTIDE SEQUENCE</scope>
</reference>
<protein>
    <submittedName>
        <fullName evidence="1">Uncharacterized protein</fullName>
    </submittedName>
</protein>
<name>A0A0F9T738_9ZZZZ</name>
<gene>
    <name evidence="1" type="ORF">LCGC14_0765260</name>
</gene>
<dbReference type="AlphaFoldDB" id="A0A0F9T738"/>
<dbReference type="EMBL" id="LAZR01001905">
    <property type="protein sequence ID" value="KKN37288.1"/>
    <property type="molecule type" value="Genomic_DNA"/>
</dbReference>
<proteinExistence type="predicted"/>